<dbReference type="PANTHER" id="PTHR43725:SF53">
    <property type="entry name" value="UDP-ARABINOSE 4-EPIMERASE 1"/>
    <property type="match status" value="1"/>
</dbReference>
<evidence type="ECO:0000313" key="14">
    <source>
        <dbReference type="Proteomes" id="UP000247609"/>
    </source>
</evidence>
<accession>A0A318Q978</accession>
<dbReference type="InterPro" id="IPR001509">
    <property type="entry name" value="Epimerase_deHydtase"/>
</dbReference>
<comment type="pathway">
    <text evidence="3 10">Carbohydrate metabolism; galactose metabolism.</text>
</comment>
<feature type="compositionally biased region" description="Pro residues" evidence="11">
    <location>
        <begin position="340"/>
        <end position="349"/>
    </location>
</feature>
<dbReference type="AlphaFoldDB" id="A0A318Q978"/>
<evidence type="ECO:0000256" key="9">
    <source>
        <dbReference type="ARBA" id="ARBA00023277"/>
    </source>
</evidence>
<dbReference type="RefSeq" id="WP_110530469.1">
    <property type="nucleotide sequence ID" value="NZ_NOXG01000009.1"/>
</dbReference>
<dbReference type="Proteomes" id="UP000247609">
    <property type="component" value="Unassembled WGS sequence"/>
</dbReference>
<dbReference type="CDD" id="cd05247">
    <property type="entry name" value="UDP_G4E_1_SDR_e"/>
    <property type="match status" value="1"/>
</dbReference>
<evidence type="ECO:0000259" key="12">
    <source>
        <dbReference type="Pfam" id="PF01370"/>
    </source>
</evidence>
<dbReference type="EMBL" id="NOXG01000009">
    <property type="protein sequence ID" value="PYD75435.1"/>
    <property type="molecule type" value="Genomic_DNA"/>
</dbReference>
<evidence type="ECO:0000256" key="7">
    <source>
        <dbReference type="ARBA" id="ARBA00023027"/>
    </source>
</evidence>
<dbReference type="UniPathway" id="UPA00214"/>
<dbReference type="Gene3D" id="3.90.25.10">
    <property type="entry name" value="UDP-galactose 4-epimerase, domain 1"/>
    <property type="match status" value="1"/>
</dbReference>
<feature type="region of interest" description="Disordered" evidence="11">
    <location>
        <begin position="329"/>
        <end position="352"/>
    </location>
</feature>
<feature type="domain" description="NAD-dependent epimerase/dehydratase" evidence="12">
    <location>
        <begin position="4"/>
        <end position="250"/>
    </location>
</feature>
<evidence type="ECO:0000256" key="2">
    <source>
        <dbReference type="ARBA" id="ARBA00001911"/>
    </source>
</evidence>
<comment type="cofactor">
    <cofactor evidence="2 10">
        <name>NAD(+)</name>
        <dbReference type="ChEBI" id="CHEBI:57540"/>
    </cofactor>
</comment>
<keyword evidence="8 10" id="KW-0413">Isomerase</keyword>
<gene>
    <name evidence="13" type="primary">galE</name>
    <name evidence="13" type="ORF">CFR71_09315</name>
</gene>
<dbReference type="GO" id="GO:0003978">
    <property type="term" value="F:UDP-glucose 4-epimerase activity"/>
    <property type="evidence" value="ECO:0007669"/>
    <property type="project" value="UniProtKB-UniRule"/>
</dbReference>
<proteinExistence type="inferred from homology"/>
<comment type="caution">
    <text evidence="13">The sequence shown here is derived from an EMBL/GenBank/DDBJ whole genome shotgun (WGS) entry which is preliminary data.</text>
</comment>
<dbReference type="GO" id="GO:0033499">
    <property type="term" value="P:galactose catabolic process via UDP-galactose, Leloir pathway"/>
    <property type="evidence" value="ECO:0007669"/>
    <property type="project" value="TreeGrafter"/>
</dbReference>
<protein>
    <recommendedName>
        <fullName evidence="6 10">UDP-glucose 4-epimerase</fullName>
        <ecNumber evidence="5 10">5.1.3.2</ecNumber>
    </recommendedName>
</protein>
<dbReference type="SUPFAM" id="SSF51735">
    <property type="entry name" value="NAD(P)-binding Rossmann-fold domains"/>
    <property type="match status" value="1"/>
</dbReference>
<evidence type="ECO:0000256" key="6">
    <source>
        <dbReference type="ARBA" id="ARBA00018569"/>
    </source>
</evidence>
<evidence type="ECO:0000256" key="10">
    <source>
        <dbReference type="RuleBase" id="RU366046"/>
    </source>
</evidence>
<name>A0A318Q978_9PROT</name>
<dbReference type="EC" id="5.1.3.2" evidence="5 10"/>
<dbReference type="Pfam" id="PF01370">
    <property type="entry name" value="Epimerase"/>
    <property type="match status" value="1"/>
</dbReference>
<comment type="catalytic activity">
    <reaction evidence="1 10">
        <text>UDP-alpha-D-glucose = UDP-alpha-D-galactose</text>
        <dbReference type="Rhea" id="RHEA:22168"/>
        <dbReference type="ChEBI" id="CHEBI:58885"/>
        <dbReference type="ChEBI" id="CHEBI:66914"/>
        <dbReference type="EC" id="5.1.3.2"/>
    </reaction>
</comment>
<evidence type="ECO:0000256" key="8">
    <source>
        <dbReference type="ARBA" id="ARBA00023235"/>
    </source>
</evidence>
<keyword evidence="7 10" id="KW-0520">NAD</keyword>
<evidence type="ECO:0000256" key="5">
    <source>
        <dbReference type="ARBA" id="ARBA00013189"/>
    </source>
</evidence>
<dbReference type="InterPro" id="IPR036291">
    <property type="entry name" value="NAD(P)-bd_dom_sf"/>
</dbReference>
<keyword evidence="9 10" id="KW-0119">Carbohydrate metabolism</keyword>
<evidence type="ECO:0000256" key="4">
    <source>
        <dbReference type="ARBA" id="ARBA00007637"/>
    </source>
</evidence>
<dbReference type="NCBIfam" id="TIGR01179">
    <property type="entry name" value="galE"/>
    <property type="match status" value="1"/>
</dbReference>
<dbReference type="Gene3D" id="3.40.50.720">
    <property type="entry name" value="NAD(P)-binding Rossmann-like Domain"/>
    <property type="match status" value="1"/>
</dbReference>
<comment type="subunit">
    <text evidence="10">Homodimer.</text>
</comment>
<organism evidence="13 14">
    <name type="scientific">Novacetimonas pomaceti</name>
    <dbReference type="NCBI Taxonomy" id="2021998"/>
    <lineage>
        <taxon>Bacteria</taxon>
        <taxon>Pseudomonadati</taxon>
        <taxon>Pseudomonadota</taxon>
        <taxon>Alphaproteobacteria</taxon>
        <taxon>Acetobacterales</taxon>
        <taxon>Acetobacteraceae</taxon>
        <taxon>Novacetimonas</taxon>
    </lineage>
</organism>
<sequence length="369" mass="40668">MHYLVTGGAGFVGSHVVLALRDAGHSVVVFDNLSTGHRAAVPADVPLIVGDLSDQALLGGIMERERFDGVLHFAALSLVGDSMRSPFTYLRQNYFNSLQLIELCVYHSIRRFVFSSTAALFGTPEQQPIMEHAGVNPGSPYGESKFLIERVLHWSEKIYGLHSACLRYFNAAGSDPMGRAGEDHRPETHLIPLAIDTALGRRESLSLFGADYDTHDGTCVRDYIHVTDLAHAHLVALEQIETRSVTYNVGNTTGFSNLDVIRAVERVTGERINWSWADRRPGDPAILIAGSQRLRTETGWTPRIAALDDIVETAYRWRLTHPEGYAAPAPQPAFSNDAPQMPPQMPLPPHVADFPIPVAVDEAYRPRPS</sequence>
<evidence type="ECO:0000256" key="11">
    <source>
        <dbReference type="SAM" id="MobiDB-lite"/>
    </source>
</evidence>
<evidence type="ECO:0000256" key="1">
    <source>
        <dbReference type="ARBA" id="ARBA00000083"/>
    </source>
</evidence>
<reference evidence="13 14" key="1">
    <citation type="submission" date="2017-07" db="EMBL/GenBank/DDBJ databases">
        <title>A draft genome sequence of Komagataeibacter sp. T5K1.</title>
        <authorList>
            <person name="Skraban J."/>
            <person name="Cleenwerck I."/>
            <person name="Vandamme P."/>
            <person name="Trcek J."/>
        </authorList>
    </citation>
    <scope>NUCLEOTIDE SEQUENCE [LARGE SCALE GENOMIC DNA]</scope>
    <source>
        <strain evidence="13 14">T5K1</strain>
    </source>
</reference>
<comment type="similarity">
    <text evidence="4 10">Belongs to the NAD(P)-dependent epimerase/dehydratase family.</text>
</comment>
<evidence type="ECO:0000313" key="13">
    <source>
        <dbReference type="EMBL" id="PYD75435.1"/>
    </source>
</evidence>
<dbReference type="InterPro" id="IPR005886">
    <property type="entry name" value="UDP_G4E"/>
</dbReference>
<evidence type="ECO:0000256" key="3">
    <source>
        <dbReference type="ARBA" id="ARBA00004947"/>
    </source>
</evidence>
<dbReference type="PANTHER" id="PTHR43725">
    <property type="entry name" value="UDP-GLUCOSE 4-EPIMERASE"/>
    <property type="match status" value="1"/>
</dbReference>